<dbReference type="HOGENOM" id="CLU_2824955_0_0_9"/>
<sequence length="66" mass="7736">MLIKIENIFNTGIRKSKWVLNKKDYIWCYSNSILVIPVLLSDTKYKNISCIINRGDGRKPSLLFIF</sequence>
<keyword evidence="2" id="KW-1185">Reference proteome</keyword>
<evidence type="ECO:0000313" key="1">
    <source>
        <dbReference type="EMBL" id="ERK57592.1"/>
    </source>
</evidence>
<organism evidence="1 2">
    <name type="scientific">Gemella bergeri ATCC 700627</name>
    <dbReference type="NCBI Taxonomy" id="1321820"/>
    <lineage>
        <taxon>Bacteria</taxon>
        <taxon>Bacillati</taxon>
        <taxon>Bacillota</taxon>
        <taxon>Bacilli</taxon>
        <taxon>Bacillales</taxon>
        <taxon>Gemellaceae</taxon>
        <taxon>Gemella</taxon>
    </lineage>
</organism>
<proteinExistence type="predicted"/>
<gene>
    <name evidence="1" type="ORF">HMPREF1983_01041</name>
</gene>
<reference evidence="1 2" key="1">
    <citation type="submission" date="2013-08" db="EMBL/GenBank/DDBJ databases">
        <authorList>
            <person name="Weinstock G."/>
            <person name="Sodergren E."/>
            <person name="Wylie T."/>
            <person name="Fulton L."/>
            <person name="Fulton R."/>
            <person name="Fronick C."/>
            <person name="O'Laughlin M."/>
            <person name="Godfrey J."/>
            <person name="Miner T."/>
            <person name="Herter B."/>
            <person name="Appelbaum E."/>
            <person name="Cordes M."/>
            <person name="Lek S."/>
            <person name="Wollam A."/>
            <person name="Pepin K.H."/>
            <person name="Palsikar V.B."/>
            <person name="Mitreva M."/>
            <person name="Wilson R.K."/>
        </authorList>
    </citation>
    <scope>NUCLEOTIDE SEQUENCE [LARGE SCALE GENOMIC DNA]</scope>
    <source>
        <strain evidence="1 2">ATCC 700627</strain>
    </source>
</reference>
<dbReference type="EMBL" id="AWVP01000063">
    <property type="protein sequence ID" value="ERK57592.1"/>
    <property type="molecule type" value="Genomic_DNA"/>
</dbReference>
<dbReference type="Proteomes" id="UP000016637">
    <property type="component" value="Unassembled WGS sequence"/>
</dbReference>
<accession>U2S484</accession>
<protein>
    <submittedName>
        <fullName evidence="1">Uncharacterized protein</fullName>
    </submittedName>
</protein>
<name>U2S484_9BACL</name>
<comment type="caution">
    <text evidence="1">The sequence shown here is derived from an EMBL/GenBank/DDBJ whole genome shotgun (WGS) entry which is preliminary data.</text>
</comment>
<evidence type="ECO:0000313" key="2">
    <source>
        <dbReference type="Proteomes" id="UP000016637"/>
    </source>
</evidence>
<dbReference type="AlphaFoldDB" id="U2S484"/>